<feature type="transmembrane region" description="Helical" evidence="1">
    <location>
        <begin position="300"/>
        <end position="317"/>
    </location>
</feature>
<comment type="caution">
    <text evidence="2">The sequence shown here is derived from an EMBL/GenBank/DDBJ whole genome shotgun (WGS) entry which is preliminary data.</text>
</comment>
<proteinExistence type="predicted"/>
<dbReference type="eggNOG" id="COG3307">
    <property type="taxonomic scope" value="Bacteria"/>
</dbReference>
<evidence type="ECO:0000256" key="1">
    <source>
        <dbReference type="SAM" id="Phobius"/>
    </source>
</evidence>
<feature type="transmembrane region" description="Helical" evidence="1">
    <location>
        <begin position="254"/>
        <end position="269"/>
    </location>
</feature>
<feature type="transmembrane region" description="Helical" evidence="1">
    <location>
        <begin position="39"/>
        <end position="57"/>
    </location>
</feature>
<feature type="transmembrane region" description="Helical" evidence="1">
    <location>
        <begin position="129"/>
        <end position="152"/>
    </location>
</feature>
<feature type="transmembrane region" description="Helical" evidence="1">
    <location>
        <begin position="436"/>
        <end position="460"/>
    </location>
</feature>
<dbReference type="RefSeq" id="WP_005384757.1">
    <property type="nucleotide sequence ID" value="NZ_GG667604.1"/>
</dbReference>
<keyword evidence="1" id="KW-0472">Membrane</keyword>
<feature type="transmembrane region" description="Helical" evidence="1">
    <location>
        <begin position="164"/>
        <end position="186"/>
    </location>
</feature>
<protein>
    <recommendedName>
        <fullName evidence="4">O-antigen polymerase</fullName>
    </recommendedName>
</protein>
<keyword evidence="1" id="KW-1133">Transmembrane helix</keyword>
<organism evidence="2 3">
    <name type="scientific">Veillonella dispar ATCC 17748</name>
    <dbReference type="NCBI Taxonomy" id="546273"/>
    <lineage>
        <taxon>Bacteria</taxon>
        <taxon>Bacillati</taxon>
        <taxon>Bacillota</taxon>
        <taxon>Negativicutes</taxon>
        <taxon>Veillonellales</taxon>
        <taxon>Veillonellaceae</taxon>
        <taxon>Veillonella</taxon>
    </lineage>
</organism>
<dbReference type="EMBL" id="ACIK02000004">
    <property type="protein sequence ID" value="EEP65954.1"/>
    <property type="molecule type" value="Genomic_DNA"/>
</dbReference>
<dbReference type="GO" id="GO:0016020">
    <property type="term" value="C:membrane"/>
    <property type="evidence" value="ECO:0007669"/>
    <property type="project" value="UniProtKB-SubCell"/>
</dbReference>
<dbReference type="Proteomes" id="UP000003529">
    <property type="component" value="Unassembled WGS sequence"/>
</dbReference>
<gene>
    <name evidence="2" type="ORF">VEIDISOL_00017</name>
</gene>
<sequence>MISTAYYKIQELLLCAMIISLPLMRIPDRYTLFSMGNNLSMIFLFFSLLLFIVYSLWNKKTEFPFKLYFTISVAWIVFCTILGVFSFPFYDTVIYTYLINTSVVQKLYALFPSFVGNEFILQVKLMVSLVWYLFRNFIFPLIGLFLIIFNLYKDDCKKGLDTIVNAARILTILCIAYSIIEVSWLWSGSDYLASILVTINNGLYDPVVQSGWWPPELWPGQLRSLALEPSYFSMIAVFLAPLLGIHYVNSKNKLDIILAFLLVVMIFLTKARTGVVIYLFELVAFIVLSLIFRYKSWWKLCLFTIGLSVLSYSFAIVGDSVVSPIIKASISQSNTTKEAPKAISVEKALDKYIDSNVKSVSNTSSRSNSARFGNTVAMFNVGLDHLAFGVGRGLHSSYMVDKFPDFAKDSGEVKRWTEDVLQKGFLAFEYPVLNEFAAILAWFGLIGEVLFITPILYILYRTYKIKKYINNPILVYLLVAFLGQIACFMSNEFLLAYPILVGILVCYIKFYEHNDITRE</sequence>
<evidence type="ECO:0008006" key="4">
    <source>
        <dbReference type="Google" id="ProtNLM"/>
    </source>
</evidence>
<feature type="transmembrane region" description="Helical" evidence="1">
    <location>
        <begin position="495"/>
        <end position="511"/>
    </location>
</feature>
<reference evidence="2" key="1">
    <citation type="submission" date="2009-04" db="EMBL/GenBank/DDBJ databases">
        <authorList>
            <person name="Weinstock G."/>
            <person name="Sodergren E."/>
            <person name="Clifton S."/>
            <person name="Fulton L."/>
            <person name="Fulton B."/>
            <person name="Courtney L."/>
            <person name="Fronick C."/>
            <person name="Harrison M."/>
            <person name="Strong C."/>
            <person name="Farmer C."/>
            <person name="Delahaunty K."/>
            <person name="Markovic C."/>
            <person name="Hall O."/>
            <person name="Minx P."/>
            <person name="Tomlinson C."/>
            <person name="Mitreva M."/>
            <person name="Nelson J."/>
            <person name="Hou S."/>
            <person name="Wollam A."/>
            <person name="Pepin K.H."/>
            <person name="Johnson M."/>
            <person name="Bhonagiri V."/>
            <person name="Nash W.E."/>
            <person name="Warren W."/>
            <person name="Chinwalla A."/>
            <person name="Mardis E.R."/>
            <person name="Wilson R.K."/>
        </authorList>
    </citation>
    <scope>NUCLEOTIDE SEQUENCE [LARGE SCALE GENOMIC DNA]</scope>
    <source>
        <strain evidence="2">ATCC 17748</strain>
    </source>
</reference>
<evidence type="ECO:0000313" key="2">
    <source>
        <dbReference type="EMBL" id="EEP65954.1"/>
    </source>
</evidence>
<name>C4FMC0_9FIRM</name>
<feature type="transmembrane region" description="Helical" evidence="1">
    <location>
        <begin position="275"/>
        <end position="293"/>
    </location>
</feature>
<keyword evidence="1" id="KW-0812">Transmembrane</keyword>
<feature type="transmembrane region" description="Helical" evidence="1">
    <location>
        <begin position="69"/>
        <end position="90"/>
    </location>
</feature>
<evidence type="ECO:0000313" key="3">
    <source>
        <dbReference type="Proteomes" id="UP000003529"/>
    </source>
</evidence>
<feature type="transmembrane region" description="Helical" evidence="1">
    <location>
        <begin position="230"/>
        <end position="247"/>
    </location>
</feature>
<dbReference type="OrthoDB" id="1633994at2"/>
<accession>C4FMC0</accession>
<dbReference type="AlphaFoldDB" id="C4FMC0"/>
<keyword evidence="3" id="KW-1185">Reference proteome</keyword>
<feature type="transmembrane region" description="Helical" evidence="1">
    <location>
        <begin position="472"/>
        <end position="489"/>
    </location>
</feature>
<dbReference type="HOGENOM" id="CLU_497600_0_0_9"/>